<name>A0A8S1BV28_9INSE</name>
<evidence type="ECO:0000313" key="2">
    <source>
        <dbReference type="EMBL" id="CAB3359361.1"/>
    </source>
</evidence>
<feature type="compositionally biased region" description="Polar residues" evidence="1">
    <location>
        <begin position="1"/>
        <end position="14"/>
    </location>
</feature>
<dbReference type="Proteomes" id="UP000494165">
    <property type="component" value="Unassembled WGS sequence"/>
</dbReference>
<evidence type="ECO:0000256" key="1">
    <source>
        <dbReference type="SAM" id="MobiDB-lite"/>
    </source>
</evidence>
<feature type="region of interest" description="Disordered" evidence="1">
    <location>
        <begin position="253"/>
        <end position="276"/>
    </location>
</feature>
<accession>A0A8S1BV28</accession>
<evidence type="ECO:0000313" key="3">
    <source>
        <dbReference type="Proteomes" id="UP000494165"/>
    </source>
</evidence>
<reference evidence="2 3" key="1">
    <citation type="submission" date="2020-04" db="EMBL/GenBank/DDBJ databases">
        <authorList>
            <person name="Alioto T."/>
            <person name="Alioto T."/>
            <person name="Gomez Garrido J."/>
        </authorList>
    </citation>
    <scope>NUCLEOTIDE SEQUENCE [LARGE SCALE GENOMIC DNA]</scope>
</reference>
<feature type="region of interest" description="Disordered" evidence="1">
    <location>
        <begin position="1"/>
        <end position="25"/>
    </location>
</feature>
<organism evidence="2 3">
    <name type="scientific">Cloeon dipterum</name>
    <dbReference type="NCBI Taxonomy" id="197152"/>
    <lineage>
        <taxon>Eukaryota</taxon>
        <taxon>Metazoa</taxon>
        <taxon>Ecdysozoa</taxon>
        <taxon>Arthropoda</taxon>
        <taxon>Hexapoda</taxon>
        <taxon>Insecta</taxon>
        <taxon>Pterygota</taxon>
        <taxon>Palaeoptera</taxon>
        <taxon>Ephemeroptera</taxon>
        <taxon>Pisciforma</taxon>
        <taxon>Baetidae</taxon>
        <taxon>Cloeon</taxon>
    </lineage>
</organism>
<dbReference type="EMBL" id="CADEPI010000001">
    <property type="protein sequence ID" value="CAB3359361.1"/>
    <property type="molecule type" value="Genomic_DNA"/>
</dbReference>
<sequence>MNSRGSRISNQKQGNGLRDPHEIYGGRNRLAGTFGRYAANSVQEKSAKLVEEKSARLTTQYKEPVVDGKNFGSYNIKRKPKDPIPTPFTNVRINNSFRQLRLLFPSHTQAIFKSGPRAESLVALPSSTVSSRKDEEQSTSAFVTTTNAPITMTTTATLKATTSERNAASAEEESLRPTEPAKLTVESLLAEFFSRPASPAASSFRLPSANSVVADPTTTSTTSAPTFSSTTPVELTTVDVVDLIRKELKALKPSPRPFGLRKASKKSSSEKASFVK</sequence>
<proteinExistence type="predicted"/>
<comment type="caution">
    <text evidence="2">The sequence shown here is derived from an EMBL/GenBank/DDBJ whole genome shotgun (WGS) entry which is preliminary data.</text>
</comment>
<dbReference type="AlphaFoldDB" id="A0A8S1BV28"/>
<protein>
    <submittedName>
        <fullName evidence="2">Uncharacterized protein</fullName>
    </submittedName>
</protein>
<keyword evidence="3" id="KW-1185">Reference proteome</keyword>
<gene>
    <name evidence="2" type="ORF">CLODIP_2_CD05265</name>
</gene>